<evidence type="ECO:0000313" key="3">
    <source>
        <dbReference type="Proteomes" id="UP000054279"/>
    </source>
</evidence>
<accession>A0A0C9V799</accession>
<dbReference type="HOGENOM" id="CLU_2456222_0_0_1"/>
<name>A0A0C9V799_SPHS4</name>
<proteinExistence type="predicted"/>
<dbReference type="EMBL" id="KN837127">
    <property type="protein sequence ID" value="KIJ42869.1"/>
    <property type="molecule type" value="Genomic_DNA"/>
</dbReference>
<dbReference type="AlphaFoldDB" id="A0A0C9V799"/>
<reference evidence="2 3" key="1">
    <citation type="submission" date="2014-06" db="EMBL/GenBank/DDBJ databases">
        <title>Evolutionary Origins and Diversification of the Mycorrhizal Mutualists.</title>
        <authorList>
            <consortium name="DOE Joint Genome Institute"/>
            <consortium name="Mycorrhizal Genomics Consortium"/>
            <person name="Kohler A."/>
            <person name="Kuo A."/>
            <person name="Nagy L.G."/>
            <person name="Floudas D."/>
            <person name="Copeland A."/>
            <person name="Barry K.W."/>
            <person name="Cichocki N."/>
            <person name="Veneault-Fourrey C."/>
            <person name="LaButti K."/>
            <person name="Lindquist E.A."/>
            <person name="Lipzen A."/>
            <person name="Lundell T."/>
            <person name="Morin E."/>
            <person name="Murat C."/>
            <person name="Riley R."/>
            <person name="Ohm R."/>
            <person name="Sun H."/>
            <person name="Tunlid A."/>
            <person name="Henrissat B."/>
            <person name="Grigoriev I.V."/>
            <person name="Hibbett D.S."/>
            <person name="Martin F."/>
        </authorList>
    </citation>
    <scope>NUCLEOTIDE SEQUENCE [LARGE SCALE GENOMIC DNA]</scope>
    <source>
        <strain evidence="2 3">SS14</strain>
    </source>
</reference>
<gene>
    <name evidence="2" type="ORF">M422DRAFT_253975</name>
</gene>
<evidence type="ECO:0000256" key="1">
    <source>
        <dbReference type="SAM" id="MobiDB-lite"/>
    </source>
</evidence>
<keyword evidence="3" id="KW-1185">Reference proteome</keyword>
<evidence type="ECO:0000313" key="2">
    <source>
        <dbReference type="EMBL" id="KIJ42869.1"/>
    </source>
</evidence>
<dbReference type="Proteomes" id="UP000054279">
    <property type="component" value="Unassembled WGS sequence"/>
</dbReference>
<feature type="region of interest" description="Disordered" evidence="1">
    <location>
        <begin position="21"/>
        <end position="40"/>
    </location>
</feature>
<organism evidence="2 3">
    <name type="scientific">Sphaerobolus stellatus (strain SS14)</name>
    <dbReference type="NCBI Taxonomy" id="990650"/>
    <lineage>
        <taxon>Eukaryota</taxon>
        <taxon>Fungi</taxon>
        <taxon>Dikarya</taxon>
        <taxon>Basidiomycota</taxon>
        <taxon>Agaricomycotina</taxon>
        <taxon>Agaricomycetes</taxon>
        <taxon>Phallomycetidae</taxon>
        <taxon>Geastrales</taxon>
        <taxon>Sphaerobolaceae</taxon>
        <taxon>Sphaerobolus</taxon>
    </lineage>
</organism>
<sequence length="99" mass="10672">MSTDGGRVELELQELLIAATKPASIPRTDPPGSGTAPTAISAPQYSPAFLAFSLNASTPQKIEIPRTKDDIKIDEQLSLFFEFLSTLKKPPELDETAAK</sequence>
<protein>
    <submittedName>
        <fullName evidence="2">Uncharacterized protein</fullName>
    </submittedName>
</protein>